<gene>
    <name evidence="1" type="ORF">MSTO_05270</name>
</gene>
<organism evidence="1 2">
    <name type="scientific">Mycobacterium stomatepiae</name>
    <dbReference type="NCBI Taxonomy" id="470076"/>
    <lineage>
        <taxon>Bacteria</taxon>
        <taxon>Bacillati</taxon>
        <taxon>Actinomycetota</taxon>
        <taxon>Actinomycetes</taxon>
        <taxon>Mycobacteriales</taxon>
        <taxon>Mycobacteriaceae</taxon>
        <taxon>Mycobacterium</taxon>
        <taxon>Mycobacterium simiae complex</taxon>
    </lineage>
</organism>
<sequence length="84" mass="9265">MEVGRQHAGDRVVGRTVNRSLPDIDCQLPIGTDFDKRSLATSGLDLHDDGVGHAAKGYRPDLPIAQWAKGRRTRQDGRAVSDWQ</sequence>
<keyword evidence="2" id="KW-1185">Reference proteome</keyword>
<proteinExistence type="predicted"/>
<name>A0A7I7Q2M7_9MYCO</name>
<evidence type="ECO:0000313" key="2">
    <source>
        <dbReference type="Proteomes" id="UP000467130"/>
    </source>
</evidence>
<accession>A0A7I7Q2M7</accession>
<dbReference type="KEGG" id="msto:MSTO_05270"/>
<evidence type="ECO:0000313" key="1">
    <source>
        <dbReference type="EMBL" id="BBY20322.1"/>
    </source>
</evidence>
<dbReference type="AlphaFoldDB" id="A0A7I7Q2M7"/>
<dbReference type="EMBL" id="AP022587">
    <property type="protein sequence ID" value="BBY20322.1"/>
    <property type="molecule type" value="Genomic_DNA"/>
</dbReference>
<dbReference type="Proteomes" id="UP000467130">
    <property type="component" value="Chromosome"/>
</dbReference>
<protein>
    <submittedName>
        <fullName evidence="1">Uncharacterized protein</fullName>
    </submittedName>
</protein>
<reference evidence="1 2" key="1">
    <citation type="journal article" date="2019" name="Emerg. Microbes Infect.">
        <title>Comprehensive subspecies identification of 175 nontuberculous mycobacteria species based on 7547 genomic profiles.</title>
        <authorList>
            <person name="Matsumoto Y."/>
            <person name="Kinjo T."/>
            <person name="Motooka D."/>
            <person name="Nabeya D."/>
            <person name="Jung N."/>
            <person name="Uechi K."/>
            <person name="Horii T."/>
            <person name="Iida T."/>
            <person name="Fujita J."/>
            <person name="Nakamura S."/>
        </authorList>
    </citation>
    <scope>NUCLEOTIDE SEQUENCE [LARGE SCALE GENOMIC DNA]</scope>
    <source>
        <strain evidence="1 2">JCM 17783</strain>
    </source>
</reference>